<dbReference type="GO" id="GO:0016020">
    <property type="term" value="C:membrane"/>
    <property type="evidence" value="ECO:0007669"/>
    <property type="project" value="UniProtKB-SubCell"/>
</dbReference>
<feature type="transmembrane region" description="Helical" evidence="5">
    <location>
        <begin position="129"/>
        <end position="147"/>
    </location>
</feature>
<reference evidence="7" key="1">
    <citation type="submission" date="2011-05" db="EMBL/GenBank/DDBJ databases">
        <title>Complete sequence of chromosome of Methanothermococcus okinawensis IH1.</title>
        <authorList>
            <consortium name="US DOE Joint Genome Institute"/>
            <person name="Lucas S."/>
            <person name="Han J."/>
            <person name="Lapidus A."/>
            <person name="Cheng J.-F."/>
            <person name="Goodwin L."/>
            <person name="Pitluck S."/>
            <person name="Peters L."/>
            <person name="Mikhailova N."/>
            <person name="Held B."/>
            <person name="Han C."/>
            <person name="Tapia R."/>
            <person name="Land M."/>
            <person name="Hauser L."/>
            <person name="Kyrpides N."/>
            <person name="Ivanova N."/>
            <person name="Pagani I."/>
            <person name="Sieprawska-Lupa M."/>
            <person name="Takai K."/>
            <person name="Miyazaki J."/>
            <person name="Whitman W."/>
            <person name="Woyke T."/>
        </authorList>
    </citation>
    <scope>NUCLEOTIDE SEQUENCE</scope>
    <source>
        <strain evidence="7">IH1</strain>
    </source>
</reference>
<evidence type="ECO:0000313" key="8">
    <source>
        <dbReference type="Proteomes" id="UP000009296"/>
    </source>
</evidence>
<keyword evidence="4 5" id="KW-0472">Membrane</keyword>
<dbReference type="EMBL" id="CP002792">
    <property type="protein sequence ID" value="AEH06704.1"/>
    <property type="molecule type" value="Genomic_DNA"/>
</dbReference>
<sequence length="176" mass="20103">MKIIDLIINPDKFFQNVGVRPYNRYVPLIAILLNTFASALSLLTLKGNCQPTTTIIVVIISIMVLLLLILLDTMIIDVLLYVTKLKDISFKKIFEIIAYGYIITAFSDIIIDMLNYINGGSPMPQWLNYLIYIIFTIWACLIWAKGIQYTYSLKFNKSLILAIVVGIINLVLYTIR</sequence>
<evidence type="ECO:0000313" key="7">
    <source>
        <dbReference type="EMBL" id="AEH06704.1"/>
    </source>
</evidence>
<comment type="subcellular location">
    <subcellularLocation>
        <location evidence="1">Membrane</location>
        <topology evidence="1">Multi-pass membrane protein</topology>
    </subcellularLocation>
</comment>
<feature type="transmembrane region" description="Helical" evidence="5">
    <location>
        <begin position="25"/>
        <end position="43"/>
    </location>
</feature>
<dbReference type="HOGENOM" id="CLU_1418720_0_0_2"/>
<evidence type="ECO:0000256" key="3">
    <source>
        <dbReference type="ARBA" id="ARBA00022989"/>
    </source>
</evidence>
<keyword evidence="8" id="KW-1185">Reference proteome</keyword>
<evidence type="ECO:0000256" key="1">
    <source>
        <dbReference type="ARBA" id="ARBA00004141"/>
    </source>
</evidence>
<evidence type="ECO:0000256" key="5">
    <source>
        <dbReference type="SAM" id="Phobius"/>
    </source>
</evidence>
<dbReference type="AlphaFoldDB" id="F8AM23"/>
<dbReference type="OrthoDB" id="116519at2157"/>
<proteinExistence type="predicted"/>
<dbReference type="Proteomes" id="UP000009296">
    <property type="component" value="Chromosome"/>
</dbReference>
<keyword evidence="2 5" id="KW-0812">Transmembrane</keyword>
<protein>
    <recommendedName>
        <fullName evidence="6">Yip1 domain-containing protein</fullName>
    </recommendedName>
</protein>
<dbReference type="STRING" id="647113.Metok_0727"/>
<dbReference type="InterPro" id="IPR006977">
    <property type="entry name" value="Yip1_dom"/>
</dbReference>
<evidence type="ECO:0000256" key="4">
    <source>
        <dbReference type="ARBA" id="ARBA00023136"/>
    </source>
</evidence>
<accession>F8AM23</accession>
<dbReference type="Pfam" id="PF04893">
    <property type="entry name" value="Yip1"/>
    <property type="match status" value="1"/>
</dbReference>
<feature type="transmembrane region" description="Helical" evidence="5">
    <location>
        <begin position="55"/>
        <end position="81"/>
    </location>
</feature>
<organism evidence="7 8">
    <name type="scientific">Methanothermococcus okinawensis (strain DSM 14208 / JCM 11175 / IH1)</name>
    <dbReference type="NCBI Taxonomy" id="647113"/>
    <lineage>
        <taxon>Archaea</taxon>
        <taxon>Methanobacteriati</taxon>
        <taxon>Methanobacteriota</taxon>
        <taxon>Methanomada group</taxon>
        <taxon>Methanococci</taxon>
        <taxon>Methanococcales</taxon>
        <taxon>Methanococcaceae</taxon>
        <taxon>Methanothermococcus</taxon>
    </lineage>
</organism>
<gene>
    <name evidence="7" type="ordered locus">Metok_0727</name>
</gene>
<keyword evidence="3 5" id="KW-1133">Transmembrane helix</keyword>
<dbReference type="KEGG" id="mok:Metok_0727"/>
<feature type="domain" description="Yip1" evidence="6">
    <location>
        <begin position="5"/>
        <end position="172"/>
    </location>
</feature>
<dbReference type="GeneID" id="10772868"/>
<dbReference type="eggNOG" id="arCOG02054">
    <property type="taxonomic scope" value="Archaea"/>
</dbReference>
<feature type="transmembrane region" description="Helical" evidence="5">
    <location>
        <begin position="93"/>
        <end position="117"/>
    </location>
</feature>
<feature type="transmembrane region" description="Helical" evidence="5">
    <location>
        <begin position="159"/>
        <end position="175"/>
    </location>
</feature>
<name>F8AM23_METOI</name>
<evidence type="ECO:0000259" key="6">
    <source>
        <dbReference type="Pfam" id="PF04893"/>
    </source>
</evidence>
<evidence type="ECO:0000256" key="2">
    <source>
        <dbReference type="ARBA" id="ARBA00022692"/>
    </source>
</evidence>
<dbReference type="RefSeq" id="WP_013866889.1">
    <property type="nucleotide sequence ID" value="NC_015636.1"/>
</dbReference>